<dbReference type="PATRIC" id="fig|1600.4.peg.108"/>
<sequence>MKLFYASGASSLAPHILLEESRLQYSVEKVNLDKKTWNGGNYNLINPKSYVPALQTDNGKVLTECAVILEYIAIKAGNNKFIAKYDSSEYWQQRIWLNYIASELHKNFISPFRKGNWLPNTKESKKLVYKRVFPRLKFVDQKLNKQNYLVNNTFSAPDTYLFVMTNWLHRLNFGFTNLDNLKRFDTKMRKRPAVQTILRQEGLPHSLQDES</sequence>
<dbReference type="SFLD" id="SFLDS00019">
    <property type="entry name" value="Glutathione_Transferase_(cytos"/>
    <property type="match status" value="1"/>
</dbReference>
<name>A0A0D6A1E8_9LACO</name>
<dbReference type="InterPro" id="IPR036282">
    <property type="entry name" value="Glutathione-S-Trfase_C_sf"/>
</dbReference>
<dbReference type="Gene3D" id="1.20.1050.10">
    <property type="match status" value="1"/>
</dbReference>
<feature type="domain" description="GST N-terminal" evidence="1">
    <location>
        <begin position="1"/>
        <end position="80"/>
    </location>
</feature>
<dbReference type="SUPFAM" id="SSF52833">
    <property type="entry name" value="Thioredoxin-like"/>
    <property type="match status" value="1"/>
</dbReference>
<dbReference type="Pfam" id="PF13409">
    <property type="entry name" value="GST_N_2"/>
    <property type="match status" value="1"/>
</dbReference>
<dbReference type="Pfam" id="PF00043">
    <property type="entry name" value="GST_C"/>
    <property type="match status" value="1"/>
</dbReference>
<feature type="domain" description="GST C-terminal" evidence="2">
    <location>
        <begin position="86"/>
        <end position="211"/>
    </location>
</feature>
<dbReference type="AlphaFoldDB" id="A0A0D6A1E8"/>
<evidence type="ECO:0000313" key="4">
    <source>
        <dbReference type="Proteomes" id="UP000035709"/>
    </source>
</evidence>
<evidence type="ECO:0000259" key="2">
    <source>
        <dbReference type="PROSITE" id="PS50405"/>
    </source>
</evidence>
<dbReference type="OrthoDB" id="8772754at2"/>
<dbReference type="GO" id="GO:0016740">
    <property type="term" value="F:transferase activity"/>
    <property type="evidence" value="ECO:0007669"/>
    <property type="project" value="UniProtKB-KW"/>
</dbReference>
<organism evidence="3 4">
    <name type="scientific">Lactobacillus acetotolerans</name>
    <dbReference type="NCBI Taxonomy" id="1600"/>
    <lineage>
        <taxon>Bacteria</taxon>
        <taxon>Bacillati</taxon>
        <taxon>Bacillota</taxon>
        <taxon>Bacilli</taxon>
        <taxon>Lactobacillales</taxon>
        <taxon>Lactobacillaceae</taxon>
        <taxon>Lactobacillus</taxon>
    </lineage>
</organism>
<dbReference type="PROSITE" id="PS50405">
    <property type="entry name" value="GST_CTER"/>
    <property type="match status" value="1"/>
</dbReference>
<dbReference type="PANTHER" id="PTHR44051:SF8">
    <property type="entry name" value="GLUTATHIONE S-TRANSFERASE GSTA"/>
    <property type="match status" value="1"/>
</dbReference>
<evidence type="ECO:0000259" key="1">
    <source>
        <dbReference type="PROSITE" id="PS50404"/>
    </source>
</evidence>
<gene>
    <name evidence="3" type="ORF">LBAT_0105</name>
</gene>
<dbReference type="KEGG" id="lae:LBAT_0105"/>
<dbReference type="InterPro" id="IPR004045">
    <property type="entry name" value="Glutathione_S-Trfase_N"/>
</dbReference>
<dbReference type="RefSeq" id="WP_060459056.1">
    <property type="nucleotide sequence ID" value="NZ_AP014808.1"/>
</dbReference>
<dbReference type="CDD" id="cd03188">
    <property type="entry name" value="GST_C_Beta"/>
    <property type="match status" value="1"/>
</dbReference>
<dbReference type="PROSITE" id="PS50404">
    <property type="entry name" value="GST_NTER"/>
    <property type="match status" value="1"/>
</dbReference>
<dbReference type="SFLD" id="SFLDG01150">
    <property type="entry name" value="Main.1:_Beta-like"/>
    <property type="match status" value="1"/>
</dbReference>
<dbReference type="SUPFAM" id="SSF47616">
    <property type="entry name" value="GST C-terminal domain-like"/>
    <property type="match status" value="1"/>
</dbReference>
<dbReference type="STRING" id="1600.LBAT_0105"/>
<proteinExistence type="predicted"/>
<dbReference type="Proteomes" id="UP000035709">
    <property type="component" value="Chromosome"/>
</dbReference>
<dbReference type="InterPro" id="IPR004046">
    <property type="entry name" value="GST_C"/>
</dbReference>
<reference evidence="3 4" key="1">
    <citation type="submission" date="2015-03" db="EMBL/GenBank/DDBJ databases">
        <title>Complete genome sequence of Lactobacillus acetotolerans NBRC 13120.</title>
        <authorList>
            <person name="Toh H."/>
            <person name="Morita H."/>
            <person name="Fujita N."/>
        </authorList>
    </citation>
    <scope>NUCLEOTIDE SEQUENCE [LARGE SCALE GENOMIC DNA]</scope>
    <source>
        <strain evidence="3 4">NBRC 13120</strain>
    </source>
</reference>
<keyword evidence="3" id="KW-0808">Transferase</keyword>
<dbReference type="InterPro" id="IPR036249">
    <property type="entry name" value="Thioredoxin-like_sf"/>
</dbReference>
<protein>
    <submittedName>
        <fullName evidence="3">Glutathione S-transferase</fullName>
    </submittedName>
</protein>
<accession>A0A0D6A1E8</accession>
<dbReference type="EMBL" id="AP014808">
    <property type="protein sequence ID" value="BAQ56494.1"/>
    <property type="molecule type" value="Genomic_DNA"/>
</dbReference>
<evidence type="ECO:0000313" key="3">
    <source>
        <dbReference type="EMBL" id="BAQ56494.1"/>
    </source>
</evidence>
<dbReference type="SFLD" id="SFLDG00358">
    <property type="entry name" value="Main_(cytGST)"/>
    <property type="match status" value="1"/>
</dbReference>
<dbReference type="InterPro" id="IPR040079">
    <property type="entry name" value="Glutathione_S-Trfase"/>
</dbReference>
<dbReference type="PANTHER" id="PTHR44051">
    <property type="entry name" value="GLUTATHIONE S-TRANSFERASE-RELATED"/>
    <property type="match status" value="1"/>
</dbReference>
<dbReference type="CDD" id="cd03057">
    <property type="entry name" value="GST_N_Beta"/>
    <property type="match status" value="1"/>
</dbReference>
<dbReference type="Gene3D" id="3.40.30.10">
    <property type="entry name" value="Glutaredoxin"/>
    <property type="match status" value="1"/>
</dbReference>
<dbReference type="InterPro" id="IPR010987">
    <property type="entry name" value="Glutathione-S-Trfase_C-like"/>
</dbReference>
<keyword evidence="4" id="KW-1185">Reference proteome</keyword>